<proteinExistence type="predicted"/>
<gene>
    <name evidence="1" type="ORF">H9815_01700</name>
</gene>
<comment type="caution">
    <text evidence="1">The sequence shown here is derived from an EMBL/GenBank/DDBJ whole genome shotgun (WGS) entry which is preliminary data.</text>
</comment>
<evidence type="ECO:0000313" key="1">
    <source>
        <dbReference type="EMBL" id="HIZ34464.1"/>
    </source>
</evidence>
<sequence length="162" mass="16661">MSASPTPPPILMGVYRFAKIMTSKSEPAILGVLPGRVWLTGADGVFFDSPAQEIKAKANATVGHVTLEVQGSKHIVAGVGSAKGAPFSPQQLQELQASRPAIAADPGSQSLLAGRALFVATVGSTDGSYQGGLESFARNELGQQRDFGAAMRELLAAVGVAL</sequence>
<dbReference type="EMBL" id="DXBY01000033">
    <property type="protein sequence ID" value="HIZ34464.1"/>
    <property type="molecule type" value="Genomic_DNA"/>
</dbReference>
<reference evidence="1" key="2">
    <citation type="submission" date="2021-04" db="EMBL/GenBank/DDBJ databases">
        <authorList>
            <person name="Gilroy R."/>
        </authorList>
    </citation>
    <scope>NUCLEOTIDE SEQUENCE</scope>
    <source>
        <strain evidence="1">ChiGjej4B4-7305</strain>
    </source>
</reference>
<accession>A0A9D2J3L0</accession>
<dbReference type="Proteomes" id="UP000824037">
    <property type="component" value="Unassembled WGS sequence"/>
</dbReference>
<evidence type="ECO:0000313" key="2">
    <source>
        <dbReference type="Proteomes" id="UP000824037"/>
    </source>
</evidence>
<organism evidence="1 2">
    <name type="scientific">Candidatus Ruania gallistercoris</name>
    <dbReference type="NCBI Taxonomy" id="2838746"/>
    <lineage>
        <taxon>Bacteria</taxon>
        <taxon>Bacillati</taxon>
        <taxon>Actinomycetota</taxon>
        <taxon>Actinomycetes</taxon>
        <taxon>Micrococcales</taxon>
        <taxon>Ruaniaceae</taxon>
        <taxon>Ruania</taxon>
    </lineage>
</organism>
<reference evidence="1" key="1">
    <citation type="journal article" date="2021" name="PeerJ">
        <title>Extensive microbial diversity within the chicken gut microbiome revealed by metagenomics and culture.</title>
        <authorList>
            <person name="Gilroy R."/>
            <person name="Ravi A."/>
            <person name="Getino M."/>
            <person name="Pursley I."/>
            <person name="Horton D.L."/>
            <person name="Alikhan N.F."/>
            <person name="Baker D."/>
            <person name="Gharbi K."/>
            <person name="Hall N."/>
            <person name="Watson M."/>
            <person name="Adriaenssens E.M."/>
            <person name="Foster-Nyarko E."/>
            <person name="Jarju S."/>
            <person name="Secka A."/>
            <person name="Antonio M."/>
            <person name="Oren A."/>
            <person name="Chaudhuri R.R."/>
            <person name="La Ragione R."/>
            <person name="Hildebrand F."/>
            <person name="Pallen M.J."/>
        </authorList>
    </citation>
    <scope>NUCLEOTIDE SEQUENCE</scope>
    <source>
        <strain evidence="1">ChiGjej4B4-7305</strain>
    </source>
</reference>
<name>A0A9D2J3L0_9MICO</name>
<protein>
    <submittedName>
        <fullName evidence="1">Uncharacterized protein</fullName>
    </submittedName>
</protein>
<dbReference type="AlphaFoldDB" id="A0A9D2J3L0"/>